<feature type="compositionally biased region" description="Polar residues" evidence="4">
    <location>
        <begin position="1271"/>
        <end position="1282"/>
    </location>
</feature>
<dbReference type="InterPro" id="IPR043502">
    <property type="entry name" value="DNA/RNA_pol_sf"/>
</dbReference>
<dbReference type="InterPro" id="IPR043128">
    <property type="entry name" value="Rev_trsase/Diguanyl_cyclase"/>
</dbReference>
<dbReference type="InterPro" id="IPR000477">
    <property type="entry name" value="RT_dom"/>
</dbReference>
<sequence>MLIKLGATILCGPSGLTVTLPEGTVLPCKGGGDDGMYMTQVLPDLADCADIYWAMLNAETKDNPGVINQYQQWKPWLTQIHPYIPPPDPPHLTLFYDRNDSTWYKQLFQDQIDEQQWVIETTDIFAAPEGVAAAAVLTSEQYAWYMMSDEAVPHVSLALHPAHQAKELGGMVKRSVAANDWRETPLPNVWYSDSTLTYKIHAPSTNYAQVQQQTISRTHGRERTDHPDAMQLLNSLPESLWSTGPTDVGKVSAPPVTFHLKTQDPLWVPQYPHKPLAEEGIADTIAGLIQAGVLEPSTSRWNTPILPVEKKNTGKYRMVHDLRRINALLSTDSLPVPNPYVALTNLPPTHAWFTCIDLANAFFCLPLHESLRDIFSFTFRGQQWRYTRLPQGFALSPGLFNQCLRQLLDSCPMPDDCVLIQYVDDLLLSAPSATSCLLATQTLLSHLAALGFKVSKPKLQIARKQVSFLGRMISQLGVSLSPDHRNSILHHSRPETVKDMLSFLGLTGYSRHFVPDYVGLTSPLRALIAPFGMRQLAARLDWTFQAEQAFIQLKQQLSTASDLATADYNSTFYLDVSGTNSHMNGVLFQKKGGGKRQVLMYVSVMLDNTEKRHPPCTQHAAGLAKILQKTAHIVMGYPLKVLTTHSVMAYITSQAFTMTPLRQRKISKVLEAPHITYTHEGINMADHMGTGEPHSCEQRTGLEEKVRPDLSALPLNNPDKEWFTDGCCHRDETDGLKAAWAVVEQLPTGEWSTAEAQKLIGQQSAQRAEVLAVIAALKMSIGKRVNIYSDSAYAVGAVHVELKQWLRAGFVTAGAKPIKHETEMRELAEALLLPAEVAMIKCKGHSQGSDFVSKGNQEADRAAKLTAGYLPIHNLVVETIDGEKNIDPRISLTKETLKSMQEQASPQEKTLWLARGATNTDVWRGPDGRPILPPGIRQTAMEEAHGVGHVGAAQMVRNLSPWWHPYLTDMAKYLVKTCTECIQFGIKPTLKPTQGQFPIPTCPGKEVIIDYTDMIDRVQGYRYLLVCVDAYTGWPEAWPTKKEDSKTVIKCLINHYIPQHGFPEKIRSDNGSHFKNKDLQEVESMLGLKHKFGSVYRPQSQGKVERMNQTLKVKLAKICAQTKLPWPEALPLALMSVRSSVNKTTGFTPFELQTGRPFPGPATKLPLTNDLTDHLDPRTYYNMLHSLVSQFSLQIEADRTTTGVSTTQPGTDWVLLKVTKRKWTEPRWTGPYRITERTSHAVRLDGKGDSWYHWTQCAATEEPQRTLTEVQQDLTQGHSQGLSAPLDTKQTVDKGHSTQE</sequence>
<feature type="domain" description="Reverse transcriptase" evidence="5">
    <location>
        <begin position="289"/>
        <end position="473"/>
    </location>
</feature>
<dbReference type="GO" id="GO:0003676">
    <property type="term" value="F:nucleic acid binding"/>
    <property type="evidence" value="ECO:0007669"/>
    <property type="project" value="InterPro"/>
</dbReference>
<reference evidence="8" key="2">
    <citation type="submission" date="2016-06" db="EMBL/GenBank/DDBJ databases">
        <title>The genome of a short-lived fish provides insights into sex chromosome evolution and the genetic control of aging.</title>
        <authorList>
            <person name="Reichwald K."/>
            <person name="Felder M."/>
            <person name="Petzold A."/>
            <person name="Koch P."/>
            <person name="Groth M."/>
            <person name="Platzer M."/>
        </authorList>
    </citation>
    <scope>NUCLEOTIDE SEQUENCE</scope>
    <source>
        <tissue evidence="8">Brain</tissue>
    </source>
</reference>
<gene>
    <name evidence="8" type="primary">BX927253.1</name>
</gene>
<evidence type="ECO:0000259" key="6">
    <source>
        <dbReference type="PROSITE" id="PS50879"/>
    </source>
</evidence>
<dbReference type="PANTHER" id="PTHR37984">
    <property type="entry name" value="PROTEIN CBG26694"/>
    <property type="match status" value="1"/>
</dbReference>
<protein>
    <recommendedName>
        <fullName evidence="2">ribonuclease H</fullName>
        <ecNumber evidence="2">3.1.26.4</ecNumber>
    </recommendedName>
</protein>
<dbReference type="PROSITE" id="PS50994">
    <property type="entry name" value="INTEGRASE"/>
    <property type="match status" value="1"/>
</dbReference>
<reference evidence="8" key="1">
    <citation type="submission" date="2016-05" db="EMBL/GenBank/DDBJ databases">
        <authorList>
            <person name="Lavstsen T."/>
            <person name="Jespersen J.S."/>
        </authorList>
    </citation>
    <scope>NUCLEOTIDE SEQUENCE</scope>
    <source>
        <tissue evidence="8">Brain</tissue>
    </source>
</reference>
<dbReference type="InterPro" id="IPR001584">
    <property type="entry name" value="Integrase_cat-core"/>
</dbReference>
<feature type="domain" description="RNase H type-1" evidence="6">
    <location>
        <begin position="716"/>
        <end position="868"/>
    </location>
</feature>
<evidence type="ECO:0000313" key="8">
    <source>
        <dbReference type="EMBL" id="SBQ67355.1"/>
    </source>
</evidence>
<dbReference type="GO" id="GO:0015074">
    <property type="term" value="P:DNA integration"/>
    <property type="evidence" value="ECO:0007669"/>
    <property type="project" value="InterPro"/>
</dbReference>
<feature type="region of interest" description="Disordered" evidence="4">
    <location>
        <begin position="1271"/>
        <end position="1300"/>
    </location>
</feature>
<dbReference type="InterPro" id="IPR002156">
    <property type="entry name" value="RNaseH_domain"/>
</dbReference>
<dbReference type="Pfam" id="PF00665">
    <property type="entry name" value="rve"/>
    <property type="match status" value="1"/>
</dbReference>
<dbReference type="Gene3D" id="2.30.30.850">
    <property type="match status" value="1"/>
</dbReference>
<dbReference type="PROSITE" id="PS50879">
    <property type="entry name" value="RNASE_H_1"/>
    <property type="match status" value="1"/>
</dbReference>
<dbReference type="EC" id="3.1.26.4" evidence="2"/>
<dbReference type="CDD" id="cd09273">
    <property type="entry name" value="RNase_HI_RT_Bel"/>
    <property type="match status" value="1"/>
</dbReference>
<evidence type="ECO:0000256" key="4">
    <source>
        <dbReference type="SAM" id="MobiDB-lite"/>
    </source>
</evidence>
<dbReference type="Gene3D" id="3.30.420.10">
    <property type="entry name" value="Ribonuclease H-like superfamily/Ribonuclease H"/>
    <property type="match status" value="2"/>
</dbReference>
<dbReference type="Gene3D" id="3.10.10.10">
    <property type="entry name" value="HIV Type 1 Reverse Transcriptase, subunit A, domain 1"/>
    <property type="match status" value="1"/>
</dbReference>
<keyword evidence="3" id="KW-0511">Multifunctional enzyme</keyword>
<feature type="compositionally biased region" description="Basic and acidic residues" evidence="4">
    <location>
        <begin position="1290"/>
        <end position="1300"/>
    </location>
</feature>
<dbReference type="Gene3D" id="1.10.340.70">
    <property type="match status" value="1"/>
</dbReference>
<dbReference type="Pfam" id="PF00075">
    <property type="entry name" value="RNase_H"/>
    <property type="match status" value="1"/>
</dbReference>
<organism evidence="8">
    <name type="scientific">Nothobranchius korthausae</name>
    <dbReference type="NCBI Taxonomy" id="1143690"/>
    <lineage>
        <taxon>Eukaryota</taxon>
        <taxon>Metazoa</taxon>
        <taxon>Chordata</taxon>
        <taxon>Craniata</taxon>
        <taxon>Vertebrata</taxon>
        <taxon>Euteleostomi</taxon>
        <taxon>Actinopterygii</taxon>
        <taxon>Neopterygii</taxon>
        <taxon>Teleostei</taxon>
        <taxon>Neoteleostei</taxon>
        <taxon>Acanthomorphata</taxon>
        <taxon>Ovalentaria</taxon>
        <taxon>Atherinomorphae</taxon>
        <taxon>Cyprinodontiformes</taxon>
        <taxon>Nothobranchiidae</taxon>
        <taxon>Nothobranchius</taxon>
    </lineage>
</organism>
<dbReference type="InterPro" id="IPR041577">
    <property type="entry name" value="RT_RNaseH_2"/>
</dbReference>
<dbReference type="Gene3D" id="3.30.70.270">
    <property type="match status" value="2"/>
</dbReference>
<evidence type="ECO:0000256" key="1">
    <source>
        <dbReference type="ARBA" id="ARBA00010879"/>
    </source>
</evidence>
<dbReference type="InterPro" id="IPR012337">
    <property type="entry name" value="RNaseH-like_sf"/>
</dbReference>
<evidence type="ECO:0000256" key="3">
    <source>
        <dbReference type="ARBA" id="ARBA00023268"/>
    </source>
</evidence>
<dbReference type="GO" id="GO:0004523">
    <property type="term" value="F:RNA-DNA hybrid ribonuclease activity"/>
    <property type="evidence" value="ECO:0007669"/>
    <property type="project" value="UniProtKB-EC"/>
</dbReference>
<dbReference type="Pfam" id="PF00078">
    <property type="entry name" value="RVT_1"/>
    <property type="match status" value="1"/>
</dbReference>
<dbReference type="InterPro" id="IPR050951">
    <property type="entry name" value="Retrovirus_Pol_polyprotein"/>
</dbReference>
<feature type="domain" description="Integrase catalytic" evidence="7">
    <location>
        <begin position="999"/>
        <end position="1157"/>
    </location>
</feature>
<dbReference type="PANTHER" id="PTHR37984:SF5">
    <property type="entry name" value="PROTEIN NYNRIN-LIKE"/>
    <property type="match status" value="1"/>
</dbReference>
<dbReference type="SUPFAM" id="SSF53098">
    <property type="entry name" value="Ribonuclease H-like"/>
    <property type="match status" value="2"/>
</dbReference>
<dbReference type="EMBL" id="HAEB01020828">
    <property type="protein sequence ID" value="SBQ67355.1"/>
    <property type="molecule type" value="Transcribed_RNA"/>
</dbReference>
<proteinExistence type="inferred from homology"/>
<comment type="similarity">
    <text evidence="1">Belongs to the beta type-B retroviral polymerase family. HERV class-II K(HML-2) pol subfamily.</text>
</comment>
<dbReference type="Pfam" id="PF17919">
    <property type="entry name" value="RT_RNaseH_2"/>
    <property type="match status" value="1"/>
</dbReference>
<evidence type="ECO:0000256" key="2">
    <source>
        <dbReference type="ARBA" id="ARBA00012180"/>
    </source>
</evidence>
<accession>A0A1A8G6N4</accession>
<evidence type="ECO:0000259" key="7">
    <source>
        <dbReference type="PROSITE" id="PS50994"/>
    </source>
</evidence>
<name>A0A1A8G6N4_9TELE</name>
<dbReference type="SUPFAM" id="SSF56672">
    <property type="entry name" value="DNA/RNA polymerases"/>
    <property type="match status" value="1"/>
</dbReference>
<evidence type="ECO:0000259" key="5">
    <source>
        <dbReference type="PROSITE" id="PS50878"/>
    </source>
</evidence>
<dbReference type="InterPro" id="IPR036397">
    <property type="entry name" value="RNaseH_sf"/>
</dbReference>
<dbReference type="PROSITE" id="PS50878">
    <property type="entry name" value="RT_POL"/>
    <property type="match status" value="1"/>
</dbReference>
<dbReference type="Gene3D" id="3.10.20.370">
    <property type="match status" value="1"/>
</dbReference>